<dbReference type="InterPro" id="IPR002110">
    <property type="entry name" value="Ankyrin_rpt"/>
</dbReference>
<organism evidence="5 6">
    <name type="scientific">Notoacmeibacter marinus</name>
    <dbReference type="NCBI Taxonomy" id="1876515"/>
    <lineage>
        <taxon>Bacteria</taxon>
        <taxon>Pseudomonadati</taxon>
        <taxon>Pseudomonadota</taxon>
        <taxon>Alphaproteobacteria</taxon>
        <taxon>Hyphomicrobiales</taxon>
        <taxon>Notoacmeibacteraceae</taxon>
        <taxon>Notoacmeibacter</taxon>
    </lineage>
</organism>
<keyword evidence="6" id="KW-1185">Reference proteome</keyword>
<sequence length="140" mass="15740">MTRHPLKKNVRKDSGFKGVNADIIRGAMHNDISEVRAALENGKNINEQDRIHGLTALHHAAVRGNYSMTTYLLTQAEIDISLKDRWGRDPLDVAILTGCQPVIDQMFRFRETGESEDPETSAERVADMVPGPASFRRREP</sequence>
<dbReference type="InterPro" id="IPR036770">
    <property type="entry name" value="Ankyrin_rpt-contain_sf"/>
</dbReference>
<dbReference type="Pfam" id="PF13637">
    <property type="entry name" value="Ank_4"/>
    <property type="match status" value="1"/>
</dbReference>
<comment type="caution">
    <text evidence="5">The sequence shown here is derived from an EMBL/GenBank/DDBJ whole genome shotgun (WGS) entry which is preliminary data.</text>
</comment>
<evidence type="ECO:0000313" key="5">
    <source>
        <dbReference type="EMBL" id="OXT01635.1"/>
    </source>
</evidence>
<dbReference type="PANTHER" id="PTHR24201:SF16">
    <property type="entry name" value="ANKYRIN-1-LIKE-RELATED"/>
    <property type="match status" value="1"/>
</dbReference>
<keyword evidence="1" id="KW-0677">Repeat</keyword>
<dbReference type="EMBL" id="NBYO01000001">
    <property type="protein sequence ID" value="OXT01635.1"/>
    <property type="molecule type" value="Genomic_DNA"/>
</dbReference>
<gene>
    <name evidence="5" type="ORF">B7H23_01295</name>
</gene>
<dbReference type="AlphaFoldDB" id="A0A231V0A0"/>
<dbReference type="Proteomes" id="UP000215405">
    <property type="component" value="Unassembled WGS sequence"/>
</dbReference>
<feature type="repeat" description="ANK" evidence="3">
    <location>
        <begin position="52"/>
        <end position="85"/>
    </location>
</feature>
<dbReference type="InterPro" id="IPR050776">
    <property type="entry name" value="Ank_Repeat/CDKN_Inhibitor"/>
</dbReference>
<feature type="region of interest" description="Disordered" evidence="4">
    <location>
        <begin position="111"/>
        <end position="140"/>
    </location>
</feature>
<dbReference type="PANTHER" id="PTHR24201">
    <property type="entry name" value="ANK_REP_REGION DOMAIN-CONTAINING PROTEIN"/>
    <property type="match status" value="1"/>
</dbReference>
<evidence type="ECO:0000256" key="4">
    <source>
        <dbReference type="SAM" id="MobiDB-lite"/>
    </source>
</evidence>
<dbReference type="RefSeq" id="WP_094075603.1">
    <property type="nucleotide sequence ID" value="NZ_NBYO01000001.1"/>
</dbReference>
<accession>A0A231V0A0</accession>
<name>A0A231V0A0_9HYPH</name>
<dbReference type="PROSITE" id="PS50297">
    <property type="entry name" value="ANK_REP_REGION"/>
    <property type="match status" value="1"/>
</dbReference>
<evidence type="ECO:0000256" key="3">
    <source>
        <dbReference type="PROSITE-ProRule" id="PRU00023"/>
    </source>
</evidence>
<proteinExistence type="predicted"/>
<evidence type="ECO:0000256" key="2">
    <source>
        <dbReference type="ARBA" id="ARBA00023043"/>
    </source>
</evidence>
<reference evidence="6" key="1">
    <citation type="journal article" date="2017" name="Int. J. Syst. Evol. Microbiol.">
        <title>Notoacmeibacter marinus gen. nov., sp. nov., isolated from the gut of a limpet and proposal of Notoacmeibacteraceae fam. nov. in the order Rhizobiales of the class Alphaproteobacteria.</title>
        <authorList>
            <person name="Huang Z."/>
            <person name="Guo F."/>
            <person name="Lai Q."/>
        </authorList>
    </citation>
    <scope>NUCLEOTIDE SEQUENCE [LARGE SCALE GENOMIC DNA]</scope>
    <source>
        <strain evidence="6">XMTR2A4</strain>
    </source>
</reference>
<dbReference type="PROSITE" id="PS50088">
    <property type="entry name" value="ANK_REPEAT"/>
    <property type="match status" value="1"/>
</dbReference>
<keyword evidence="2 3" id="KW-0040">ANK repeat</keyword>
<evidence type="ECO:0000313" key="6">
    <source>
        <dbReference type="Proteomes" id="UP000215405"/>
    </source>
</evidence>
<evidence type="ECO:0000256" key="1">
    <source>
        <dbReference type="ARBA" id="ARBA00022737"/>
    </source>
</evidence>
<dbReference type="Gene3D" id="1.25.40.20">
    <property type="entry name" value="Ankyrin repeat-containing domain"/>
    <property type="match status" value="1"/>
</dbReference>
<dbReference type="SUPFAM" id="SSF48403">
    <property type="entry name" value="Ankyrin repeat"/>
    <property type="match status" value="1"/>
</dbReference>
<protein>
    <submittedName>
        <fullName evidence="5">Uncharacterized protein</fullName>
    </submittedName>
</protein>